<dbReference type="InterPro" id="IPR041685">
    <property type="entry name" value="AAA_GajA/Old/RecF-like"/>
</dbReference>
<organism evidence="3 4">
    <name type="scientific">Bacteroides gallinaceum</name>
    <dbReference type="NCBI Taxonomy" id="1462571"/>
    <lineage>
        <taxon>Bacteria</taxon>
        <taxon>Pseudomonadati</taxon>
        <taxon>Bacteroidota</taxon>
        <taxon>Bacteroidia</taxon>
        <taxon>Bacteroidales</taxon>
        <taxon>Bacteroidaceae</taxon>
        <taxon>Bacteroides</taxon>
    </lineage>
</organism>
<dbReference type="CDD" id="cd01026">
    <property type="entry name" value="TOPRIM_OLD"/>
    <property type="match status" value="1"/>
</dbReference>
<dbReference type="SUPFAM" id="SSF52540">
    <property type="entry name" value="P-loop containing nucleoside triphosphate hydrolases"/>
    <property type="match status" value="1"/>
</dbReference>
<dbReference type="EMBL" id="JAUEII010000006">
    <property type="protein sequence ID" value="MDN0048581.1"/>
    <property type="molecule type" value="Genomic_DNA"/>
</dbReference>
<dbReference type="InterPro" id="IPR034139">
    <property type="entry name" value="TOPRIM_OLD"/>
</dbReference>
<keyword evidence="3" id="KW-0540">Nuclease</keyword>
<protein>
    <submittedName>
        <fullName evidence="3">ATP-dependent endonuclease</fullName>
    </submittedName>
</protein>
<feature type="domain" description="Endonuclease GajA/Old nuclease/RecF-like AAA" evidence="1">
    <location>
        <begin position="1"/>
        <end position="449"/>
    </location>
</feature>
<proteinExistence type="predicted"/>
<feature type="domain" description="OLD protein-like TOPRIM" evidence="2">
    <location>
        <begin position="504"/>
        <end position="566"/>
    </location>
</feature>
<evidence type="ECO:0000313" key="4">
    <source>
        <dbReference type="Proteomes" id="UP001167871"/>
    </source>
</evidence>
<dbReference type="PANTHER" id="PTHR43581">
    <property type="entry name" value="ATP/GTP PHOSPHATASE"/>
    <property type="match status" value="1"/>
</dbReference>
<dbReference type="InterPro" id="IPR027417">
    <property type="entry name" value="P-loop_NTPase"/>
</dbReference>
<dbReference type="InterPro" id="IPR051396">
    <property type="entry name" value="Bact_Antivir_Def_Nuclease"/>
</dbReference>
<reference evidence="3" key="1">
    <citation type="submission" date="2023-06" db="EMBL/GenBank/DDBJ databases">
        <authorList>
            <person name="Zeman M."/>
            <person name="Kubasova T."/>
            <person name="Jahodarova E."/>
            <person name="Nykrynova M."/>
            <person name="Rychlik I."/>
        </authorList>
    </citation>
    <scope>NUCLEOTIDE SEQUENCE</scope>
    <source>
        <strain evidence="3">84_SSukc20</strain>
    </source>
</reference>
<gene>
    <name evidence="3" type="ORF">QVO10_04135</name>
</gene>
<dbReference type="GO" id="GO:0004519">
    <property type="term" value="F:endonuclease activity"/>
    <property type="evidence" value="ECO:0007669"/>
    <property type="project" value="UniProtKB-KW"/>
</dbReference>
<dbReference type="RefSeq" id="WP_301639128.1">
    <property type="nucleotide sequence ID" value="NZ_JAUEII010000006.1"/>
</dbReference>
<dbReference type="Pfam" id="PF13175">
    <property type="entry name" value="AAA_15"/>
    <property type="match status" value="1"/>
</dbReference>
<name>A0ABT7X3C1_9BACE</name>
<comment type="caution">
    <text evidence="3">The sequence shown here is derived from an EMBL/GenBank/DDBJ whole genome shotgun (WGS) entry which is preliminary data.</text>
</comment>
<dbReference type="Proteomes" id="UP001167871">
    <property type="component" value="Unassembled WGS sequence"/>
</dbReference>
<evidence type="ECO:0000313" key="3">
    <source>
        <dbReference type="EMBL" id="MDN0048581.1"/>
    </source>
</evidence>
<evidence type="ECO:0000259" key="1">
    <source>
        <dbReference type="Pfam" id="PF13175"/>
    </source>
</evidence>
<sequence>MRIDHIHIRNFRKLKNCRIDFNKDQTIFVGANNSGKTSAMSAIIWFLKDQNRFTTREFTLTNWRDINELANSWLAVNDEMENREELLASLLSPEQWDNHVPSLDLWINVDEREAYMVYKLIPSLEWKKDLVGVRLRFEPKDIKKLYADFRTASLKVKEIKESPQYKDANNVDLFPQNMWDFLNRRGNLNKYFEIKYYVLDSQNIDYENPDCNVQATPSISLENNPLVSLIKIDSIEAFREFSDPEGRNDNDIDTLSRQLQSYYKSNFEDETQIDLDDLKLLGEMKRATETYDEKLDRSFKAPIAELNNINYPGFQNPEIHVKSHVNIVDSITHESSVQFTVQGDAELSLPEKYNGLGLRNLISIYLKMVQFREQWTNLDRIDKAGINHIEPIHLVFIEEPEAHLHAQAQQVFIRKAMDALTNDSTNEILRNNKDLTTQLVVSTHSNHIVNEVDMCHLRYFKRIIDDNIKIPVSEVVNLSRTFGDDNDTKRFITRYIRLTHCDIFFADAIILVEGAAERILMPKFIRDENMDNFYISVIEINGSHAHRFDSLTQKLGIPTLIITDIDAQEGRLEKGELKWKSAIPQKNKKQITNNDTIKHWLKIESIDMLLELPFPNKQRGNICISYQTPISVNWTDQKKEDELYEVHPYTFEDSLVFTNIKLFQSDEKMAKMGVITTFYNYLKKAISLEDFHEKMFSCLEKRKNVKASFATDILCTEQFDKIQAPSYIKEGLIWLQKCLNNKIRK</sequence>
<keyword evidence="4" id="KW-1185">Reference proteome</keyword>
<keyword evidence="3" id="KW-0378">Hydrolase</keyword>
<reference evidence="3" key="2">
    <citation type="submission" date="2024-05" db="EMBL/GenBank/DDBJ databases">
        <title>Identification and characterization of horizontal gene transfer across gut microbiota members of farm animals based on homology search.</title>
        <authorList>
            <person name="Schwarzerova J."/>
            <person name="Nykrynova M."/>
            <person name="Jureckova K."/>
            <person name="Cejkova D."/>
            <person name="Rychlik I."/>
        </authorList>
    </citation>
    <scope>NUCLEOTIDE SEQUENCE</scope>
    <source>
        <strain evidence="3">84_SSukc20</strain>
    </source>
</reference>
<keyword evidence="3" id="KW-0255">Endonuclease</keyword>
<evidence type="ECO:0000259" key="2">
    <source>
        <dbReference type="Pfam" id="PF20469"/>
    </source>
</evidence>
<accession>A0ABT7X3C1</accession>
<dbReference type="PANTHER" id="PTHR43581:SF2">
    <property type="entry name" value="EXCINUCLEASE ATPASE SUBUNIT"/>
    <property type="match status" value="1"/>
</dbReference>
<dbReference type="Pfam" id="PF20469">
    <property type="entry name" value="OLD-like_TOPRIM"/>
    <property type="match status" value="1"/>
</dbReference>
<dbReference type="Gene3D" id="3.40.50.300">
    <property type="entry name" value="P-loop containing nucleotide triphosphate hydrolases"/>
    <property type="match status" value="1"/>
</dbReference>